<feature type="compositionally biased region" description="Basic and acidic residues" evidence="1">
    <location>
        <begin position="522"/>
        <end position="531"/>
    </location>
</feature>
<feature type="compositionally biased region" description="Basic and acidic residues" evidence="1">
    <location>
        <begin position="1075"/>
        <end position="1092"/>
    </location>
</feature>
<feature type="compositionally biased region" description="Basic and acidic residues" evidence="1">
    <location>
        <begin position="1031"/>
        <end position="1068"/>
    </location>
</feature>
<name>A0A6A4WXT9_AMPAM</name>
<dbReference type="Proteomes" id="UP000440578">
    <property type="component" value="Unassembled WGS sequence"/>
</dbReference>
<keyword evidence="3" id="KW-0695">RNA-directed DNA polymerase</keyword>
<feature type="compositionally biased region" description="Basic and acidic residues" evidence="1">
    <location>
        <begin position="419"/>
        <end position="432"/>
    </location>
</feature>
<keyword evidence="3" id="KW-0808">Transferase</keyword>
<feature type="compositionally biased region" description="Basic and acidic residues" evidence="1">
    <location>
        <begin position="1388"/>
        <end position="1404"/>
    </location>
</feature>
<feature type="compositionally biased region" description="Polar residues" evidence="1">
    <location>
        <begin position="1444"/>
        <end position="1454"/>
    </location>
</feature>
<comment type="caution">
    <text evidence="3">The sequence shown here is derived from an EMBL/GenBank/DDBJ whole genome shotgun (WGS) entry which is preliminary data.</text>
</comment>
<gene>
    <name evidence="3" type="primary">pol_96</name>
    <name evidence="3" type="ORF">FJT64_002136</name>
</gene>
<keyword evidence="3" id="KW-0548">Nucleotidyltransferase</keyword>
<feature type="compositionally biased region" description="Basic and acidic residues" evidence="1">
    <location>
        <begin position="960"/>
        <end position="969"/>
    </location>
</feature>
<feature type="compositionally biased region" description="Polar residues" evidence="1">
    <location>
        <begin position="641"/>
        <end position="655"/>
    </location>
</feature>
<feature type="compositionally biased region" description="Basic and acidic residues" evidence="1">
    <location>
        <begin position="440"/>
        <end position="460"/>
    </location>
</feature>
<feature type="compositionally biased region" description="Basic and acidic residues" evidence="1">
    <location>
        <begin position="1540"/>
        <end position="1549"/>
    </location>
</feature>
<dbReference type="InterPro" id="IPR000477">
    <property type="entry name" value="RT_dom"/>
</dbReference>
<evidence type="ECO:0000313" key="3">
    <source>
        <dbReference type="EMBL" id="KAF0308500.1"/>
    </source>
</evidence>
<organism evidence="3 4">
    <name type="scientific">Amphibalanus amphitrite</name>
    <name type="common">Striped barnacle</name>
    <name type="synonym">Balanus amphitrite</name>
    <dbReference type="NCBI Taxonomy" id="1232801"/>
    <lineage>
        <taxon>Eukaryota</taxon>
        <taxon>Metazoa</taxon>
        <taxon>Ecdysozoa</taxon>
        <taxon>Arthropoda</taxon>
        <taxon>Crustacea</taxon>
        <taxon>Multicrustacea</taxon>
        <taxon>Cirripedia</taxon>
        <taxon>Thoracica</taxon>
        <taxon>Thoracicalcarea</taxon>
        <taxon>Balanomorpha</taxon>
        <taxon>Balanoidea</taxon>
        <taxon>Balanidae</taxon>
        <taxon>Amphibalaninae</taxon>
        <taxon>Amphibalanus</taxon>
    </lineage>
</organism>
<feature type="compositionally biased region" description="Basic and acidic residues" evidence="1">
    <location>
        <begin position="1148"/>
        <end position="1161"/>
    </location>
</feature>
<reference evidence="3 4" key="1">
    <citation type="submission" date="2019-07" db="EMBL/GenBank/DDBJ databases">
        <title>Draft genome assembly of a fouling barnacle, Amphibalanus amphitrite (Darwin, 1854): The first reference genome for Thecostraca.</title>
        <authorList>
            <person name="Kim W."/>
        </authorList>
    </citation>
    <scope>NUCLEOTIDE SEQUENCE [LARGE SCALE GENOMIC DNA]</scope>
    <source>
        <strain evidence="3">SNU_AA5</strain>
        <tissue evidence="3">Soma without cirri and trophi</tissue>
    </source>
</reference>
<dbReference type="SUPFAM" id="SSF56672">
    <property type="entry name" value="DNA/RNA polymerases"/>
    <property type="match status" value="1"/>
</dbReference>
<feature type="compositionally biased region" description="Basic residues" evidence="1">
    <location>
        <begin position="1513"/>
        <end position="1522"/>
    </location>
</feature>
<dbReference type="PANTHER" id="PTHR47510:SF3">
    <property type="entry name" value="ENDO_EXONUCLEASE_PHOSPHATASE DOMAIN-CONTAINING PROTEIN"/>
    <property type="match status" value="1"/>
</dbReference>
<evidence type="ECO:0000256" key="1">
    <source>
        <dbReference type="SAM" id="MobiDB-lite"/>
    </source>
</evidence>
<feature type="compositionally biased region" description="Polar residues" evidence="1">
    <location>
        <begin position="673"/>
        <end position="703"/>
    </location>
</feature>
<dbReference type="EMBL" id="VIIS01000481">
    <property type="protein sequence ID" value="KAF0308500.1"/>
    <property type="molecule type" value="Genomic_DNA"/>
</dbReference>
<feature type="compositionally biased region" description="Gly residues" evidence="1">
    <location>
        <begin position="541"/>
        <end position="551"/>
    </location>
</feature>
<proteinExistence type="predicted"/>
<feature type="compositionally biased region" description="Basic and acidic residues" evidence="1">
    <location>
        <begin position="501"/>
        <end position="512"/>
    </location>
</feature>
<feature type="region of interest" description="Disordered" evidence="1">
    <location>
        <begin position="1148"/>
        <end position="1339"/>
    </location>
</feature>
<feature type="compositionally biased region" description="Pro residues" evidence="1">
    <location>
        <begin position="393"/>
        <end position="416"/>
    </location>
</feature>
<dbReference type="PANTHER" id="PTHR47510">
    <property type="entry name" value="REVERSE TRANSCRIPTASE DOMAIN-CONTAINING PROTEIN"/>
    <property type="match status" value="1"/>
</dbReference>
<dbReference type="Pfam" id="PF00078">
    <property type="entry name" value="RVT_1"/>
    <property type="match status" value="1"/>
</dbReference>
<keyword evidence="4" id="KW-1185">Reference proteome</keyword>
<feature type="compositionally biased region" description="Basic and acidic residues" evidence="1">
    <location>
        <begin position="596"/>
        <end position="606"/>
    </location>
</feature>
<feature type="region of interest" description="Disordered" evidence="1">
    <location>
        <begin position="1499"/>
        <end position="1558"/>
    </location>
</feature>
<feature type="compositionally biased region" description="Basic and acidic residues" evidence="1">
    <location>
        <begin position="340"/>
        <end position="355"/>
    </location>
</feature>
<evidence type="ECO:0000313" key="4">
    <source>
        <dbReference type="Proteomes" id="UP000440578"/>
    </source>
</evidence>
<feature type="region of interest" description="Disordered" evidence="1">
    <location>
        <begin position="1591"/>
        <end position="1611"/>
    </location>
</feature>
<feature type="compositionally biased region" description="Basic and acidic residues" evidence="1">
    <location>
        <begin position="365"/>
        <end position="381"/>
    </location>
</feature>
<feature type="compositionally biased region" description="Low complexity" evidence="1">
    <location>
        <begin position="830"/>
        <end position="839"/>
    </location>
</feature>
<feature type="region of interest" description="Disordered" evidence="1">
    <location>
        <begin position="954"/>
        <end position="1114"/>
    </location>
</feature>
<protein>
    <submittedName>
        <fullName evidence="3">RNA-directed DNA polymerase from mobile element jockey</fullName>
    </submittedName>
</protein>
<feature type="compositionally biased region" description="Basic and acidic residues" evidence="1">
    <location>
        <begin position="1179"/>
        <end position="1202"/>
    </location>
</feature>
<feature type="region of interest" description="Disordered" evidence="1">
    <location>
        <begin position="1369"/>
        <end position="1466"/>
    </location>
</feature>
<feature type="compositionally biased region" description="Basic residues" evidence="1">
    <location>
        <begin position="383"/>
        <end position="392"/>
    </location>
</feature>
<dbReference type="InterPro" id="IPR043502">
    <property type="entry name" value="DNA/RNA_pol_sf"/>
</dbReference>
<feature type="region of interest" description="Disordered" evidence="1">
    <location>
        <begin position="331"/>
        <end position="710"/>
    </location>
</feature>
<feature type="domain" description="Reverse transcriptase" evidence="2">
    <location>
        <begin position="175"/>
        <end position="327"/>
    </location>
</feature>
<dbReference type="GO" id="GO:0003964">
    <property type="term" value="F:RNA-directed DNA polymerase activity"/>
    <property type="evidence" value="ECO:0007669"/>
    <property type="project" value="UniProtKB-KW"/>
</dbReference>
<feature type="region of interest" description="Disordered" evidence="1">
    <location>
        <begin position="796"/>
        <end position="919"/>
    </location>
</feature>
<feature type="compositionally biased region" description="Basic and acidic residues" evidence="1">
    <location>
        <begin position="1312"/>
        <end position="1321"/>
    </location>
</feature>
<sequence length="1611" mass="177090">MARRRQALRPGGDREDYKELNRLCRAAVRKDQQNHIQQELAKAGPSKVWRVLRPIIGNKKEVSVPNATPDALNDYYVNIGPSTAASVPQPATPVPIRLPRVTTSGFRPQPIDIESLGQLLMHMKPSNSTGIDGVSVSMFQKFYWGMGHVLLDILNSSLTTNSVPSPWKHAMVTPIPKGQGPSEPANTRPISILPAVAKVVERVVQRQLVQYMEVNRLLSATQHGYRRGHSTETALGVISDRVLEAMDAGEVSILVLLDLSKCFDVVPHRRLLDKLALYGVETEWFADYLSGHTQQVQMPSGDGGYVRSSVKPNTIGVYQGGSLSCTLSLQPGLGNSSAEDTQKGYDSEPDLRDAPEEQAAAQHPDPAEERQARTLTRDGPAKARARSRKKSRAPPPPPVSDLDLPPPPSMPPPPIPSHTLDRGRDSDRDSNRPRTRLFTKHGETRRQTGRYSPRENRAASEQRWLNTEPQMQERKSRAQSMACIRQQAAADLVTSFSSLPRAEKGERRERGEQTSPGSLLRRSGEARHSRSEGALQAALADGGGSGGGRTGGTLQQAISTEDHRITITVGSSSESSNSAHRHAKQPNVFYFGMEPPSEKRDDDDNKPSAIAKVKRNEQVAIRGSAVSYTKRAVGEGRHKSPSSAQKTKSPTSSRSGEVAKSPASSRSREPVKSPSSGRSGANTKSPGSRRSENVTDPQATGSPASLARIPSRKLAEFVNSLERSRQKRLSVSRDEILTNSSALSCKSQSSVFDLELDAGGNDSISMHLRPTLPRKQLEIPRFSPLSAWRSLTLDRAASRPWRTADTSDASDGPEPLTTPPRRRRPHTKSADSGISGDASSPPPPPLAASSPTPDRADEWVPAHDLDLSSGGEEPAIRHQHGTVLPPQLMSRTDMFPASAEPPAERGDRQTSPHTFNSLRQMKRSVSTAIAALRRSPAHSIDENWLLSRSVPNSLNAGEEEVARPNEARSDGGAGGGDRHVLYLPEYHSMPLPRRADRAVRVGRRPAGKRDTGRSAVDLWSTGDGSQNQTQDRGESLDRSRDDSQDQRTNTSRDESRDSQRDEPEPEQRQRRRHGSRDELRGEERRATPEKPPRTSLSTAAGKRRFSYQSTVRQQERRRLEARLSRLAEEEEQQRLKELRLLHQVEEQFQKKRGKEQTDREGPLSIQGPISLPVPAPGERVIHDSAGDRNQWRDGPEKGHQDPPQHGPISLQIPPCPPPDYGPAPSVYQSHDGPISLPVTSAHRSGKSRDKQTFLSGVRNWIRSRKESPRGADGAWQTAARLEPEGAPAVVQQDGVRPEGPQSLPQAVGARTELTRQEEVRQEALSAARQRSGRPTDKRKSIYKQVAEFAEDVSDVSGVNSPVSELSADLLQTSSGYESSPPLPSAQRLTRELPEYRHEARHYSDYRPAPAAKQHRSPPFAEVFGPTRSGRRTPAAIYSEAHNRAASSDRNSGTVPSDPYAEHQPLRAAPMTSNYRRAFAQGTAASPPQSLDMQYHLQHGEEGERDAVSPAGGQRRKQRTKTSRRNDSFKRSLGQLEAESGEERRTEETGHGGPRSLHLQHAHPVYGQQRTGYVGQVNSSPARFMYGSDPFAAQVGYRPGHHRPAPPATRLV</sequence>
<accession>A0A6A4WXT9</accession>
<feature type="compositionally biased region" description="Basic and acidic residues" evidence="1">
    <location>
        <begin position="854"/>
        <end position="866"/>
    </location>
</feature>
<evidence type="ECO:0000259" key="2">
    <source>
        <dbReference type="Pfam" id="PF00078"/>
    </source>
</evidence>
<dbReference type="OrthoDB" id="6368152at2759"/>